<dbReference type="EMBL" id="CM008054">
    <property type="protein sequence ID" value="PVH32058.1"/>
    <property type="molecule type" value="Genomic_DNA"/>
</dbReference>
<feature type="compositionally biased region" description="Basic and acidic residues" evidence="2">
    <location>
        <begin position="282"/>
        <end position="296"/>
    </location>
</feature>
<gene>
    <name evidence="3" type="ORF">PAHAL_9G303500</name>
</gene>
<feature type="region of interest" description="Disordered" evidence="2">
    <location>
        <begin position="256"/>
        <end position="311"/>
    </location>
</feature>
<feature type="compositionally biased region" description="Low complexity" evidence="2">
    <location>
        <begin position="256"/>
        <end position="266"/>
    </location>
</feature>
<reference evidence="3" key="1">
    <citation type="submission" date="2018-04" db="EMBL/GenBank/DDBJ databases">
        <title>WGS assembly of Panicum hallii.</title>
        <authorList>
            <person name="Lovell J."/>
            <person name="Jenkins J."/>
            <person name="Lowry D."/>
            <person name="Mamidi S."/>
            <person name="Sreedasyam A."/>
            <person name="Weng X."/>
            <person name="Barry K."/>
            <person name="Bonette J."/>
            <person name="Campitelli B."/>
            <person name="Daum C."/>
            <person name="Gordon S."/>
            <person name="Gould B."/>
            <person name="Lipzen A."/>
            <person name="Macqueen A."/>
            <person name="Palacio-Mejia J."/>
            <person name="Plott C."/>
            <person name="Shakirov E."/>
            <person name="Shu S."/>
            <person name="Yoshinaga Y."/>
            <person name="Zane M."/>
            <person name="Rokhsar D."/>
            <person name="Grimwood J."/>
            <person name="Schmutz J."/>
            <person name="Juenger T."/>
        </authorList>
    </citation>
    <scope>NUCLEOTIDE SEQUENCE [LARGE SCALE GENOMIC DNA]</scope>
    <source>
        <strain evidence="3">FIL2</strain>
    </source>
</reference>
<dbReference type="Gramene" id="PVH32058">
    <property type="protein sequence ID" value="PVH32058"/>
    <property type="gene ID" value="PAHAL_9G303500"/>
</dbReference>
<dbReference type="AlphaFoldDB" id="A0A2T8I300"/>
<evidence type="ECO:0000313" key="3">
    <source>
        <dbReference type="EMBL" id="PVH32058.1"/>
    </source>
</evidence>
<proteinExistence type="predicted"/>
<organism evidence="3">
    <name type="scientific">Panicum hallii</name>
    <dbReference type="NCBI Taxonomy" id="206008"/>
    <lineage>
        <taxon>Eukaryota</taxon>
        <taxon>Viridiplantae</taxon>
        <taxon>Streptophyta</taxon>
        <taxon>Embryophyta</taxon>
        <taxon>Tracheophyta</taxon>
        <taxon>Spermatophyta</taxon>
        <taxon>Magnoliopsida</taxon>
        <taxon>Liliopsida</taxon>
        <taxon>Poales</taxon>
        <taxon>Poaceae</taxon>
        <taxon>PACMAD clade</taxon>
        <taxon>Panicoideae</taxon>
        <taxon>Panicodae</taxon>
        <taxon>Paniceae</taxon>
        <taxon>Panicinae</taxon>
        <taxon>Panicum</taxon>
        <taxon>Panicum sect. Panicum</taxon>
    </lineage>
</organism>
<dbReference type="Proteomes" id="UP000243499">
    <property type="component" value="Chromosome 9"/>
</dbReference>
<feature type="compositionally biased region" description="Acidic residues" evidence="2">
    <location>
        <begin position="267"/>
        <end position="281"/>
    </location>
</feature>
<keyword evidence="1" id="KW-0175">Coiled coil</keyword>
<accession>A0A2T8I300</accession>
<sequence length="311" mass="35098">MAAPSNVFCDHAGHLHTNALHWEGFSRLLWESLSLFFYTEPPQYDGVEYREEGVPRCRVKMTIPQHPFRSQWQPIEVDVVGYRLVDTIETAALEAIHLFCNQHPMEVAGYPIGLFPAIDSGDPEWNFRIGHYGHLLGDSAEETLCGLIRFMNVQHHYQILLRRGMGQFIGIAQGHYRNANQQVTQIVELQALVTEKEEIITAREEAILHPEDQINESDAIITQRNTTIEFLQEQIHDLILEVDDAHAHIDKLQQQLVPPAVPVAPEGGEEDPEEIEGVSDLDSEHGDPEPNPHPDHSSSSSQSSIGNLDDF</sequence>
<evidence type="ECO:0000256" key="1">
    <source>
        <dbReference type="SAM" id="Coils"/>
    </source>
</evidence>
<name>A0A2T8I300_9POAL</name>
<protein>
    <submittedName>
        <fullName evidence="3">Uncharacterized protein</fullName>
    </submittedName>
</protein>
<feature type="coiled-coil region" evidence="1">
    <location>
        <begin position="228"/>
        <end position="255"/>
    </location>
</feature>
<evidence type="ECO:0000256" key="2">
    <source>
        <dbReference type="SAM" id="MobiDB-lite"/>
    </source>
</evidence>